<dbReference type="Proteomes" id="UP000198862">
    <property type="component" value="Unassembled WGS sequence"/>
</dbReference>
<keyword evidence="3" id="KW-1185">Reference proteome</keyword>
<evidence type="ECO:0000313" key="2">
    <source>
        <dbReference type="EMBL" id="SFC98398.1"/>
    </source>
</evidence>
<name>A0A1I1NSB0_9GAMM</name>
<feature type="chain" id="PRO_5011767136" evidence="1">
    <location>
        <begin position="38"/>
        <end position="153"/>
    </location>
</feature>
<proteinExistence type="predicted"/>
<dbReference type="EMBL" id="FOLO01000026">
    <property type="protein sequence ID" value="SFC98398.1"/>
    <property type="molecule type" value="Genomic_DNA"/>
</dbReference>
<reference evidence="2 3" key="1">
    <citation type="submission" date="2016-10" db="EMBL/GenBank/DDBJ databases">
        <authorList>
            <person name="de Groot N.N."/>
        </authorList>
    </citation>
    <scope>NUCLEOTIDE SEQUENCE [LARGE SCALE GENOMIC DNA]</scope>
    <source>
        <strain evidence="2 3">DSM 6059</strain>
    </source>
</reference>
<dbReference type="Pfam" id="PF09912">
    <property type="entry name" value="DUF2141"/>
    <property type="match status" value="1"/>
</dbReference>
<protein>
    <submittedName>
        <fullName evidence="2">Uncharacterized conserved protein, DUF2141 family</fullName>
    </submittedName>
</protein>
<sequence length="153" mass="17031">MLNTFIKKTSQLAITSLLISGLSSVSIIALLSSNVMAAELTINVKDININEGHLMVALFSGSESYKQNKAGWSSMLKVNGEHEVLSFKDLPNGEYALKLFHDENDNKKLDLNMLGIPKENYGFSNNVGRFGQPSYEEARFLVKENTNIEINLF</sequence>
<dbReference type="OrthoDB" id="9788332at2"/>
<dbReference type="RefSeq" id="WP_091986097.1">
    <property type="nucleotide sequence ID" value="NZ_FOLO01000026.1"/>
</dbReference>
<feature type="signal peptide" evidence="1">
    <location>
        <begin position="1"/>
        <end position="37"/>
    </location>
</feature>
<evidence type="ECO:0000313" key="3">
    <source>
        <dbReference type="Proteomes" id="UP000198862"/>
    </source>
</evidence>
<gene>
    <name evidence="2" type="ORF">SAMN02745724_03113</name>
</gene>
<keyword evidence="1" id="KW-0732">Signal</keyword>
<dbReference type="AlphaFoldDB" id="A0A1I1NSB0"/>
<accession>A0A1I1NSB0</accession>
<dbReference type="InterPro" id="IPR018673">
    <property type="entry name" value="DUF2141"/>
</dbReference>
<evidence type="ECO:0000256" key="1">
    <source>
        <dbReference type="SAM" id="SignalP"/>
    </source>
</evidence>
<organism evidence="2 3">
    <name type="scientific">Pseudoalteromonas denitrificans DSM 6059</name>
    <dbReference type="NCBI Taxonomy" id="1123010"/>
    <lineage>
        <taxon>Bacteria</taxon>
        <taxon>Pseudomonadati</taxon>
        <taxon>Pseudomonadota</taxon>
        <taxon>Gammaproteobacteria</taxon>
        <taxon>Alteromonadales</taxon>
        <taxon>Pseudoalteromonadaceae</taxon>
        <taxon>Pseudoalteromonas</taxon>
    </lineage>
</organism>
<dbReference type="STRING" id="1123010.SAMN02745724_03113"/>